<dbReference type="EMBL" id="NKXS01003874">
    <property type="protein sequence ID" value="PIN08210.1"/>
    <property type="molecule type" value="Genomic_DNA"/>
</dbReference>
<organism evidence="1 2">
    <name type="scientific">Handroanthus impetiginosus</name>
    <dbReference type="NCBI Taxonomy" id="429701"/>
    <lineage>
        <taxon>Eukaryota</taxon>
        <taxon>Viridiplantae</taxon>
        <taxon>Streptophyta</taxon>
        <taxon>Embryophyta</taxon>
        <taxon>Tracheophyta</taxon>
        <taxon>Spermatophyta</taxon>
        <taxon>Magnoliopsida</taxon>
        <taxon>eudicotyledons</taxon>
        <taxon>Gunneridae</taxon>
        <taxon>Pentapetalae</taxon>
        <taxon>asterids</taxon>
        <taxon>lamiids</taxon>
        <taxon>Lamiales</taxon>
        <taxon>Bignoniaceae</taxon>
        <taxon>Crescentiina</taxon>
        <taxon>Tabebuia alliance</taxon>
        <taxon>Handroanthus</taxon>
    </lineage>
</organism>
<dbReference type="Proteomes" id="UP000231279">
    <property type="component" value="Unassembled WGS sequence"/>
</dbReference>
<gene>
    <name evidence="1" type="ORF">CDL12_19219</name>
</gene>
<dbReference type="PANTHER" id="PTHR35123:SF3">
    <property type="entry name" value="TRANSMEMBRANE PROTEIN"/>
    <property type="match status" value="1"/>
</dbReference>
<dbReference type="AlphaFoldDB" id="A0A2G9GT61"/>
<evidence type="ECO:0000313" key="1">
    <source>
        <dbReference type="EMBL" id="PIN08210.1"/>
    </source>
</evidence>
<sequence>MNFQESSVGRWRGRYERLDGSVRTRRLWIKKVQGRGKGVKLSRSRKLNWKPFSIMLVLSRKIAGIYGGFVKRMEMDEGCPAVILSCQWGLPVLSHSSNSHRSLTWF</sequence>
<dbReference type="PANTHER" id="PTHR35123">
    <property type="entry name" value="OS07G0633900 PROTEIN-RELATED"/>
    <property type="match status" value="1"/>
</dbReference>
<protein>
    <submittedName>
        <fullName evidence="1">Uncharacterized protein</fullName>
    </submittedName>
</protein>
<keyword evidence="2" id="KW-1185">Reference proteome</keyword>
<accession>A0A2G9GT61</accession>
<comment type="caution">
    <text evidence="1">The sequence shown here is derived from an EMBL/GenBank/DDBJ whole genome shotgun (WGS) entry which is preliminary data.</text>
</comment>
<proteinExistence type="predicted"/>
<dbReference type="OrthoDB" id="586794at2759"/>
<name>A0A2G9GT61_9LAMI</name>
<evidence type="ECO:0000313" key="2">
    <source>
        <dbReference type="Proteomes" id="UP000231279"/>
    </source>
</evidence>
<reference evidence="2" key="1">
    <citation type="journal article" date="2018" name="Gigascience">
        <title>Genome assembly of the Pink Ipe (Handroanthus impetiginosus, Bignoniaceae), a highly valued, ecologically keystone Neotropical timber forest tree.</title>
        <authorList>
            <person name="Silva-Junior O.B."/>
            <person name="Grattapaglia D."/>
            <person name="Novaes E."/>
            <person name="Collevatti R.G."/>
        </authorList>
    </citation>
    <scope>NUCLEOTIDE SEQUENCE [LARGE SCALE GENOMIC DNA]</scope>
    <source>
        <strain evidence="2">cv. UFG-1</strain>
    </source>
</reference>